<evidence type="ECO:0000256" key="1">
    <source>
        <dbReference type="ARBA" id="ARBA00022448"/>
    </source>
</evidence>
<dbReference type="Gene3D" id="2.30.30.380">
    <property type="entry name" value="Zn-finger domain of Sec23/24"/>
    <property type="match status" value="1"/>
</dbReference>
<name>A0A1G7D569_9PROT</name>
<gene>
    <name evidence="6" type="ORF">SAMN04487779_104015</name>
</gene>
<dbReference type="EMBL" id="FMZX01000040">
    <property type="protein sequence ID" value="SDE46732.1"/>
    <property type="molecule type" value="Genomic_DNA"/>
</dbReference>
<dbReference type="Gene3D" id="3.40.30.10">
    <property type="entry name" value="Glutaredoxin"/>
    <property type="match status" value="1"/>
</dbReference>
<dbReference type="Pfam" id="PF21352">
    <property type="entry name" value="Zn_ribbon_Thio2"/>
    <property type="match status" value="1"/>
</dbReference>
<keyword evidence="4" id="KW-0676">Redox-active center</keyword>
<proteinExistence type="predicted"/>
<dbReference type="GO" id="GO:0015035">
    <property type="term" value="F:protein-disulfide reductase activity"/>
    <property type="evidence" value="ECO:0007669"/>
    <property type="project" value="TreeGrafter"/>
</dbReference>
<protein>
    <submittedName>
        <fullName evidence="6">Thioredoxin</fullName>
    </submittedName>
</protein>
<evidence type="ECO:0000313" key="6">
    <source>
        <dbReference type="EMBL" id="SDE46732.1"/>
    </source>
</evidence>
<dbReference type="InterPro" id="IPR036249">
    <property type="entry name" value="Thioredoxin-like_sf"/>
</dbReference>
<evidence type="ECO:0000313" key="7">
    <source>
        <dbReference type="Proteomes" id="UP000198925"/>
    </source>
</evidence>
<dbReference type="PRINTS" id="PR00421">
    <property type="entry name" value="THIOREDOXIN"/>
</dbReference>
<feature type="domain" description="Thioredoxin" evidence="5">
    <location>
        <begin position="128"/>
        <end position="261"/>
    </location>
</feature>
<accession>A0A1G7D569</accession>
<keyword evidence="3" id="KW-1015">Disulfide bond</keyword>
<dbReference type="InterPro" id="IPR049299">
    <property type="entry name" value="Thio2_N"/>
</dbReference>
<dbReference type="PROSITE" id="PS00194">
    <property type="entry name" value="THIOREDOXIN_1"/>
    <property type="match status" value="1"/>
</dbReference>
<sequence>MLGPGARTRLGGWHRGQVLGVSMVLRKDHAATRPGIDFGRLLRSSMGPGWMLEEVPGALQAEPIKSYPPHEIERTGEDACRVTLAVAGLRPDAREPTIQAEPIANRCPAPSMRIMNMPEPVQVVCPHCDTINRVPANRLTDVPRCGECRAPLFEGRPASLSEARFRRHLSHSGIPLLIDFWASWCGPCRTMAPEFEAAARALEPRMRLAKLSTEEAPGLAAELRISGIPMLALFAGGQEVARRAGAMPARQIVEWASHASAGA</sequence>
<dbReference type="PANTHER" id="PTHR45663:SF11">
    <property type="entry name" value="GEO12009P1"/>
    <property type="match status" value="1"/>
</dbReference>
<evidence type="ECO:0000256" key="3">
    <source>
        <dbReference type="ARBA" id="ARBA00023157"/>
    </source>
</evidence>
<organism evidence="6 7">
    <name type="scientific">Belnapia rosea</name>
    <dbReference type="NCBI Taxonomy" id="938405"/>
    <lineage>
        <taxon>Bacteria</taxon>
        <taxon>Pseudomonadati</taxon>
        <taxon>Pseudomonadota</taxon>
        <taxon>Alphaproteobacteria</taxon>
        <taxon>Acetobacterales</taxon>
        <taxon>Roseomonadaceae</taxon>
        <taxon>Belnapia</taxon>
    </lineage>
</organism>
<dbReference type="Proteomes" id="UP000198925">
    <property type="component" value="Unassembled WGS sequence"/>
</dbReference>
<dbReference type="InterPro" id="IPR013766">
    <property type="entry name" value="Thioredoxin_domain"/>
</dbReference>
<dbReference type="GO" id="GO:0005829">
    <property type="term" value="C:cytosol"/>
    <property type="evidence" value="ECO:0007669"/>
    <property type="project" value="TreeGrafter"/>
</dbReference>
<evidence type="ECO:0000259" key="5">
    <source>
        <dbReference type="PROSITE" id="PS51352"/>
    </source>
</evidence>
<dbReference type="PANTHER" id="PTHR45663">
    <property type="entry name" value="GEO12009P1"/>
    <property type="match status" value="1"/>
</dbReference>
<dbReference type="PROSITE" id="PS51352">
    <property type="entry name" value="THIOREDOXIN_2"/>
    <property type="match status" value="1"/>
</dbReference>
<dbReference type="Pfam" id="PF00085">
    <property type="entry name" value="Thioredoxin"/>
    <property type="match status" value="1"/>
</dbReference>
<dbReference type="CDD" id="cd02947">
    <property type="entry name" value="TRX_family"/>
    <property type="match status" value="1"/>
</dbReference>
<reference evidence="6 7" key="1">
    <citation type="submission" date="2016-10" db="EMBL/GenBank/DDBJ databases">
        <authorList>
            <person name="de Groot N.N."/>
        </authorList>
    </citation>
    <scope>NUCLEOTIDE SEQUENCE [LARGE SCALE GENOMIC DNA]</scope>
    <source>
        <strain evidence="6 7">CPCC 100156</strain>
    </source>
</reference>
<dbReference type="AlphaFoldDB" id="A0A1G7D569"/>
<evidence type="ECO:0000256" key="4">
    <source>
        <dbReference type="ARBA" id="ARBA00023284"/>
    </source>
</evidence>
<dbReference type="InterPro" id="IPR017937">
    <property type="entry name" value="Thioredoxin_CS"/>
</dbReference>
<keyword evidence="7" id="KW-1185">Reference proteome</keyword>
<keyword evidence="1" id="KW-0813">Transport</keyword>
<evidence type="ECO:0000256" key="2">
    <source>
        <dbReference type="ARBA" id="ARBA00022982"/>
    </source>
</evidence>
<keyword evidence="2" id="KW-0249">Electron transport</keyword>
<dbReference type="GO" id="GO:0045454">
    <property type="term" value="P:cell redox homeostasis"/>
    <property type="evidence" value="ECO:0007669"/>
    <property type="project" value="TreeGrafter"/>
</dbReference>
<dbReference type="SUPFAM" id="SSF52833">
    <property type="entry name" value="Thioredoxin-like"/>
    <property type="match status" value="1"/>
</dbReference>